<dbReference type="EMBL" id="JAHGAV010000031">
    <property type="protein sequence ID" value="KAG6936654.1"/>
    <property type="molecule type" value="Genomic_DNA"/>
</dbReference>
<dbReference type="OrthoDB" id="1101576at2759"/>
<comment type="caution">
    <text evidence="1">The sequence shown here is derived from an EMBL/GenBank/DDBJ whole genome shotgun (WGS) entry which is preliminary data.</text>
</comment>
<gene>
    <name evidence="1" type="primary">ZBED9</name>
    <name evidence="1" type="ORF">G0U57_012039</name>
</gene>
<name>A0A8T1T792_CHESE</name>
<dbReference type="PANTHER" id="PTHR45913:SF19">
    <property type="entry name" value="LOW QUALITY PROTEIN: ZINC FINGER BED DOMAIN-CONTAINING PROTEIN 5-LIKE"/>
    <property type="match status" value="1"/>
</dbReference>
<reference evidence="1 2" key="1">
    <citation type="journal article" date="2020" name="G3 (Bethesda)">
        <title>Draft Genome of the Common Snapping Turtle, Chelydra serpentina, a Model for Phenotypic Plasticity in Reptiles.</title>
        <authorList>
            <person name="Das D."/>
            <person name="Singh S.K."/>
            <person name="Bierstedt J."/>
            <person name="Erickson A."/>
            <person name="Galli G.L.J."/>
            <person name="Crossley D.A. 2nd"/>
            <person name="Rhen T."/>
        </authorList>
    </citation>
    <scope>NUCLEOTIDE SEQUENCE [LARGE SCALE GENOMIC DNA]</scope>
    <source>
        <strain evidence="1">KW</strain>
    </source>
</reference>
<evidence type="ECO:0000313" key="2">
    <source>
        <dbReference type="Proteomes" id="UP000765507"/>
    </source>
</evidence>
<sequence length="189" mass="21400">MFCVGVRSDDAAAMTGQHSGVITQIKARAPKCMSTHCFLHQKILATKKMSTGLNSVLSEVVKMMNHVKENALNSRLFAALCDYTGADHKQLLLHADVGWLSRGKILSRVFELQNELAEFLQDKKQNWSQFFRDVCWTAKLAYLADIFAIFNDLNTSMQGRMALCLTMADKIDGQKRKLEVWKSRVSRLL</sequence>
<dbReference type="AlphaFoldDB" id="A0A8T1T792"/>
<evidence type="ECO:0000313" key="1">
    <source>
        <dbReference type="EMBL" id="KAG6936654.1"/>
    </source>
</evidence>
<organism evidence="1 2">
    <name type="scientific">Chelydra serpentina</name>
    <name type="common">Snapping turtle</name>
    <name type="synonym">Testudo serpentina</name>
    <dbReference type="NCBI Taxonomy" id="8475"/>
    <lineage>
        <taxon>Eukaryota</taxon>
        <taxon>Metazoa</taxon>
        <taxon>Chordata</taxon>
        <taxon>Craniata</taxon>
        <taxon>Vertebrata</taxon>
        <taxon>Euteleostomi</taxon>
        <taxon>Archelosauria</taxon>
        <taxon>Testudinata</taxon>
        <taxon>Testudines</taxon>
        <taxon>Cryptodira</taxon>
        <taxon>Durocryptodira</taxon>
        <taxon>Americhelydia</taxon>
        <taxon>Chelydroidea</taxon>
        <taxon>Chelydridae</taxon>
        <taxon>Chelydra</taxon>
    </lineage>
</organism>
<dbReference type="Proteomes" id="UP000765507">
    <property type="component" value="Unassembled WGS sequence"/>
</dbReference>
<protein>
    <submittedName>
        <fullName evidence="1">SCAN domain-containing protein 3</fullName>
    </submittedName>
</protein>
<accession>A0A8T1T792</accession>
<keyword evidence="2" id="KW-1185">Reference proteome</keyword>
<dbReference type="PANTHER" id="PTHR45913">
    <property type="entry name" value="EPM2A-INTERACTING PROTEIN 1"/>
    <property type="match status" value="1"/>
</dbReference>
<proteinExistence type="predicted"/>